<comment type="similarity">
    <text evidence="2 15">Belongs to the alkaline phosphatase family.</text>
</comment>
<keyword evidence="19" id="KW-0732">Signal</keyword>
<evidence type="ECO:0000256" key="2">
    <source>
        <dbReference type="ARBA" id="ARBA00005984"/>
    </source>
</evidence>
<keyword evidence="12" id="KW-0449">Lipoprotein</keyword>
<evidence type="ECO:0000256" key="11">
    <source>
        <dbReference type="ARBA" id="ARBA00023180"/>
    </source>
</evidence>
<dbReference type="AlphaFoldDB" id="A0AAU9U5I6"/>
<organism evidence="20 21">
    <name type="scientific">Euphydryas editha</name>
    <name type="common">Edith's checkerspot</name>
    <dbReference type="NCBI Taxonomy" id="104508"/>
    <lineage>
        <taxon>Eukaryota</taxon>
        <taxon>Metazoa</taxon>
        <taxon>Ecdysozoa</taxon>
        <taxon>Arthropoda</taxon>
        <taxon>Hexapoda</taxon>
        <taxon>Insecta</taxon>
        <taxon>Pterygota</taxon>
        <taxon>Neoptera</taxon>
        <taxon>Endopterygota</taxon>
        <taxon>Lepidoptera</taxon>
        <taxon>Glossata</taxon>
        <taxon>Ditrysia</taxon>
        <taxon>Papilionoidea</taxon>
        <taxon>Nymphalidae</taxon>
        <taxon>Nymphalinae</taxon>
        <taxon>Euphydryas</taxon>
    </lineage>
</organism>
<dbReference type="GO" id="GO:0098552">
    <property type="term" value="C:side of membrane"/>
    <property type="evidence" value="ECO:0007669"/>
    <property type="project" value="UniProtKB-KW"/>
</dbReference>
<evidence type="ECO:0000313" key="20">
    <source>
        <dbReference type="EMBL" id="CAH2093318.1"/>
    </source>
</evidence>
<keyword evidence="8 14" id="KW-0862">Zinc</keyword>
<feature type="binding site" evidence="14">
    <location>
        <position position="362"/>
    </location>
    <ligand>
        <name>Zn(2+)</name>
        <dbReference type="ChEBI" id="CHEBI:29105"/>
        <label>2</label>
    </ligand>
</feature>
<evidence type="ECO:0000256" key="6">
    <source>
        <dbReference type="ARBA" id="ARBA00022723"/>
    </source>
</evidence>
<evidence type="ECO:0000256" key="16">
    <source>
        <dbReference type="RuleBase" id="RU003947"/>
    </source>
</evidence>
<evidence type="ECO:0000256" key="19">
    <source>
        <dbReference type="SAM" id="SignalP"/>
    </source>
</evidence>
<dbReference type="PRINTS" id="PR00113">
    <property type="entry name" value="ALKPHPHTASE"/>
</dbReference>
<feature type="transmembrane region" description="Helical" evidence="18">
    <location>
        <begin position="528"/>
        <end position="544"/>
    </location>
</feature>
<evidence type="ECO:0000256" key="17">
    <source>
        <dbReference type="SAM" id="MobiDB-lite"/>
    </source>
</evidence>
<feature type="active site" description="Phosphoserine intermediate" evidence="13">
    <location>
        <position position="131"/>
    </location>
</feature>
<dbReference type="FunFam" id="3.40.720.10:FF:000008">
    <property type="entry name" value="Alkaline phosphatase"/>
    <property type="match status" value="1"/>
</dbReference>
<evidence type="ECO:0000256" key="8">
    <source>
        <dbReference type="ARBA" id="ARBA00022833"/>
    </source>
</evidence>
<evidence type="ECO:0000256" key="18">
    <source>
        <dbReference type="SAM" id="Phobius"/>
    </source>
</evidence>
<comment type="subcellular location">
    <subcellularLocation>
        <location evidence="1">Cell membrane</location>
        <topology evidence="1">Lipid-anchor</topology>
        <topology evidence="1">GPI-anchor</topology>
    </subcellularLocation>
</comment>
<dbReference type="InterPro" id="IPR018299">
    <property type="entry name" value="Alkaline_phosphatase_AS"/>
</dbReference>
<keyword evidence="18" id="KW-1133">Transmembrane helix</keyword>
<name>A0AAU9U5I6_EUPED</name>
<dbReference type="SMART" id="SM00098">
    <property type="entry name" value="alkPPc"/>
    <property type="match status" value="1"/>
</dbReference>
<feature type="binding site" evidence="14">
    <location>
        <position position="399"/>
    </location>
    <ligand>
        <name>Zn(2+)</name>
        <dbReference type="ChEBI" id="CHEBI:29105"/>
        <label>2</label>
    </ligand>
</feature>
<proteinExistence type="inferred from homology"/>
<keyword evidence="9 14" id="KW-0460">Magnesium</keyword>
<dbReference type="EMBL" id="CAKOGL010000012">
    <property type="protein sequence ID" value="CAH2093318.1"/>
    <property type="molecule type" value="Genomic_DNA"/>
</dbReference>
<evidence type="ECO:0000256" key="10">
    <source>
        <dbReference type="ARBA" id="ARBA00023136"/>
    </source>
</evidence>
<dbReference type="PANTHER" id="PTHR11596:SF91">
    <property type="entry name" value="ALKALINE PHOSPHATASE-RELATED"/>
    <property type="match status" value="1"/>
</dbReference>
<feature type="binding site" evidence="14">
    <location>
        <position position="353"/>
    </location>
    <ligand>
        <name>Zn(2+)</name>
        <dbReference type="ChEBI" id="CHEBI:29105"/>
        <label>1</label>
    </ligand>
</feature>
<comment type="cofactor">
    <cofactor evidence="14">
        <name>Zn(2+)</name>
        <dbReference type="ChEBI" id="CHEBI:29105"/>
    </cofactor>
    <text evidence="14">Binds 2 Zn(2+) ions.</text>
</comment>
<feature type="region of interest" description="Disordered" evidence="17">
    <location>
        <begin position="25"/>
        <end position="44"/>
    </location>
</feature>
<evidence type="ECO:0000256" key="14">
    <source>
        <dbReference type="PIRSR" id="PIRSR601952-2"/>
    </source>
</evidence>
<dbReference type="CDD" id="cd16012">
    <property type="entry name" value="ALP"/>
    <property type="match status" value="1"/>
</dbReference>
<dbReference type="Pfam" id="PF00245">
    <property type="entry name" value="Alk_phosphatase"/>
    <property type="match status" value="1"/>
</dbReference>
<evidence type="ECO:0000256" key="15">
    <source>
        <dbReference type="RuleBase" id="RU003946"/>
    </source>
</evidence>
<sequence>MCSKWTLLALSLLASGAAAASTADSYHPDERSVGPQPAVPPAETSTTFWFDDAQNTISSRLSAGNAGGPGKARNVIMFLGDGMSIPTIAAARTLLGQRNNRTGEEAQLSFEAFPTIGLVKTYCVNAQIADSACSATAYLNGVKANSGTIGVTAAVPRWNCGASVPSSTHTESIAAWALADGRDAGIVTTTRVTHASPAGAYAHIANRNWENDAQVRSDNQDPSLCPDIAYQLINSNPGKQFKVILGGGRREFIPSTIVDEEGTSGRRTDGRNLIQEWQADKAARNVSYQYLWNRAQLLEANENLPEYLLGLFEGSHLKYHMQSDSNEPTLAELTETAIKMLSRNEKGFFLFVEGGRIDHAHHDNRAELALDETIELSAAVARAKELLSDEDSLLIVTADHAHVMAFNGYSPRGRDILGPSNERDSNNMPYMTLSYINGPGFRQQQNGQRPDVTQEANYRVPEWMSHVDVPLGSETHGGDDVAVFASGPHHALFSGLYEQSHIPHRMAFAACFGPSSTACNAAATHHPIIFYLTPFVVLIMRYIVTL</sequence>
<evidence type="ECO:0000256" key="9">
    <source>
        <dbReference type="ARBA" id="ARBA00022842"/>
    </source>
</evidence>
<feature type="signal peptide" evidence="19">
    <location>
        <begin position="1"/>
        <end position="19"/>
    </location>
</feature>
<dbReference type="SUPFAM" id="SSF53649">
    <property type="entry name" value="Alkaline phosphatase-like"/>
    <property type="match status" value="1"/>
</dbReference>
<dbReference type="EC" id="3.1.3.1" evidence="3 16"/>
<dbReference type="GO" id="GO:0046872">
    <property type="term" value="F:metal ion binding"/>
    <property type="evidence" value="ECO:0007669"/>
    <property type="project" value="UniProtKB-KW"/>
</dbReference>
<dbReference type="GO" id="GO:0005886">
    <property type="term" value="C:plasma membrane"/>
    <property type="evidence" value="ECO:0007669"/>
    <property type="project" value="UniProtKB-SubCell"/>
</dbReference>
<keyword evidence="4" id="KW-1003">Cell membrane</keyword>
<evidence type="ECO:0000256" key="5">
    <source>
        <dbReference type="ARBA" id="ARBA00022622"/>
    </source>
</evidence>
<feature type="binding site" evidence="14">
    <location>
        <position position="476"/>
    </location>
    <ligand>
        <name>Zn(2+)</name>
        <dbReference type="ChEBI" id="CHEBI:29105"/>
        <label>2</label>
    </ligand>
</feature>
<reference evidence="20" key="1">
    <citation type="submission" date="2022-03" db="EMBL/GenBank/DDBJ databases">
        <authorList>
            <person name="Tunstrom K."/>
        </authorList>
    </citation>
    <scope>NUCLEOTIDE SEQUENCE</scope>
</reference>
<keyword evidence="10 18" id="KW-0472">Membrane</keyword>
<dbReference type="Gene3D" id="3.40.720.10">
    <property type="entry name" value="Alkaline Phosphatase, subunit A"/>
    <property type="match status" value="1"/>
</dbReference>
<keyword evidence="18" id="KW-0812">Transmembrane</keyword>
<evidence type="ECO:0000256" key="12">
    <source>
        <dbReference type="ARBA" id="ARBA00023288"/>
    </source>
</evidence>
<dbReference type="InterPro" id="IPR001952">
    <property type="entry name" value="Alkaline_phosphatase"/>
</dbReference>
<comment type="caution">
    <text evidence="20">The sequence shown here is derived from an EMBL/GenBank/DDBJ whole genome shotgun (WGS) entry which is preliminary data.</text>
</comment>
<dbReference type="PROSITE" id="PS00123">
    <property type="entry name" value="ALKALINE_PHOSPHATASE"/>
    <property type="match status" value="1"/>
</dbReference>
<feature type="binding site" evidence="14">
    <location>
        <position position="358"/>
    </location>
    <ligand>
        <name>Zn(2+)</name>
        <dbReference type="ChEBI" id="CHEBI:29105"/>
        <label>2</label>
    </ligand>
</feature>
<keyword evidence="6 14" id="KW-0479">Metal-binding</keyword>
<dbReference type="InterPro" id="IPR017850">
    <property type="entry name" value="Alkaline_phosphatase_core_sf"/>
</dbReference>
<comment type="cofactor">
    <cofactor evidence="14">
        <name>Mg(2+)</name>
        <dbReference type="ChEBI" id="CHEBI:18420"/>
    </cofactor>
    <text evidence="14">Binds 1 Mg(2+) ion.</text>
</comment>
<keyword evidence="7 16" id="KW-0378">Hydrolase</keyword>
<dbReference type="GO" id="GO:0004035">
    <property type="term" value="F:alkaline phosphatase activity"/>
    <property type="evidence" value="ECO:0007669"/>
    <property type="project" value="UniProtKB-EC"/>
</dbReference>
<feature type="binding site" evidence="14">
    <location>
        <position position="81"/>
    </location>
    <ligand>
        <name>Zn(2+)</name>
        <dbReference type="ChEBI" id="CHEBI:29105"/>
        <label>2</label>
    </ligand>
</feature>
<evidence type="ECO:0000256" key="13">
    <source>
        <dbReference type="PIRSR" id="PIRSR601952-1"/>
    </source>
</evidence>
<feature type="binding site" evidence="14">
    <location>
        <position position="194"/>
    </location>
    <ligand>
        <name>Mg(2+)</name>
        <dbReference type="ChEBI" id="CHEBI:18420"/>
    </ligand>
</feature>
<evidence type="ECO:0000256" key="1">
    <source>
        <dbReference type="ARBA" id="ARBA00004609"/>
    </source>
</evidence>
<evidence type="ECO:0000256" key="4">
    <source>
        <dbReference type="ARBA" id="ARBA00022475"/>
    </source>
</evidence>
<keyword evidence="5" id="KW-0336">GPI-anchor</keyword>
<feature type="binding site" evidence="14">
    <location>
        <position position="196"/>
    </location>
    <ligand>
        <name>Mg(2+)</name>
        <dbReference type="ChEBI" id="CHEBI:18420"/>
    </ligand>
</feature>
<feature type="binding site" evidence="14">
    <location>
        <position position="81"/>
    </location>
    <ligand>
        <name>Mg(2+)</name>
        <dbReference type="ChEBI" id="CHEBI:18420"/>
    </ligand>
</feature>
<gene>
    <name evidence="20" type="ORF">EEDITHA_LOCUS8994</name>
</gene>
<feature type="binding site" evidence="14">
    <location>
        <position position="400"/>
    </location>
    <ligand>
        <name>Zn(2+)</name>
        <dbReference type="ChEBI" id="CHEBI:29105"/>
        <label>2</label>
    </ligand>
</feature>
<evidence type="ECO:0000313" key="21">
    <source>
        <dbReference type="Proteomes" id="UP001153954"/>
    </source>
</evidence>
<accession>A0AAU9U5I6</accession>
<dbReference type="Proteomes" id="UP001153954">
    <property type="component" value="Unassembled WGS sequence"/>
</dbReference>
<evidence type="ECO:0000256" key="3">
    <source>
        <dbReference type="ARBA" id="ARBA00012647"/>
    </source>
</evidence>
<keyword evidence="11" id="KW-0325">Glycoprotein</keyword>
<keyword evidence="21" id="KW-1185">Reference proteome</keyword>
<dbReference type="PANTHER" id="PTHR11596">
    <property type="entry name" value="ALKALINE PHOSPHATASE"/>
    <property type="match status" value="1"/>
</dbReference>
<feature type="chain" id="PRO_5043762433" description="Alkaline phosphatase" evidence="19">
    <location>
        <begin position="20"/>
        <end position="546"/>
    </location>
</feature>
<protein>
    <recommendedName>
        <fullName evidence="3 16">Alkaline phosphatase</fullName>
        <ecNumber evidence="3 16">3.1.3.1</ecNumber>
    </recommendedName>
</protein>
<evidence type="ECO:0000256" key="7">
    <source>
        <dbReference type="ARBA" id="ARBA00022801"/>
    </source>
</evidence>
<comment type="catalytic activity">
    <reaction evidence="16">
        <text>a phosphate monoester + H2O = an alcohol + phosphate</text>
        <dbReference type="Rhea" id="RHEA:15017"/>
        <dbReference type="ChEBI" id="CHEBI:15377"/>
        <dbReference type="ChEBI" id="CHEBI:30879"/>
        <dbReference type="ChEBI" id="CHEBI:43474"/>
        <dbReference type="ChEBI" id="CHEBI:67140"/>
        <dbReference type="EC" id="3.1.3.1"/>
    </reaction>
</comment>